<gene>
    <name evidence="2" type="ORF">ACELLULO517_24550</name>
</gene>
<reference evidence="2 3" key="1">
    <citation type="journal article" date="2021" name="Microorganisms">
        <title>Acidisoma silvae sp. nov. and Acidisomacellulosilytica sp. nov., Two Acidophilic Bacteria Isolated from Decaying Wood, Hydrolyzing Cellulose and Producing Poly-3-hydroxybutyrate.</title>
        <authorList>
            <person name="Mieszkin S."/>
            <person name="Pouder E."/>
            <person name="Uroz S."/>
            <person name="Simon-Colin C."/>
            <person name="Alain K."/>
        </authorList>
    </citation>
    <scope>NUCLEOTIDE SEQUENCE [LARGE SCALE GENOMIC DNA]</scope>
    <source>
        <strain evidence="2 3">HW T5.17</strain>
    </source>
</reference>
<dbReference type="Proteomes" id="UP000721844">
    <property type="component" value="Unassembled WGS sequence"/>
</dbReference>
<evidence type="ECO:0000313" key="3">
    <source>
        <dbReference type="Proteomes" id="UP000721844"/>
    </source>
</evidence>
<feature type="signal peptide" evidence="1">
    <location>
        <begin position="1"/>
        <end position="20"/>
    </location>
</feature>
<accession>A0A964E6D1</accession>
<keyword evidence="1" id="KW-0732">Signal</keyword>
<sequence length="145" mass="15312">MKRVFIVATLLLLAGCAVNASTIVAPRPSASADSDAVTVNATVAAGRQVQLNKIFFLNPDCTLIGYAEIRVGAAPAHGTVTVQQGDFYAAYPASNQRYACNLKPQGGVTTFYRAAPGYTGPDSLTLDVVAPNGRIRLETFHLNVQ</sequence>
<dbReference type="RefSeq" id="WP_227310095.1">
    <property type="nucleotide sequence ID" value="NZ_JAESVA010000013.1"/>
</dbReference>
<dbReference type="AlphaFoldDB" id="A0A964E6D1"/>
<dbReference type="PROSITE" id="PS51257">
    <property type="entry name" value="PROKAR_LIPOPROTEIN"/>
    <property type="match status" value="1"/>
</dbReference>
<name>A0A964E6D1_9PROT</name>
<organism evidence="2 3">
    <name type="scientific">Acidisoma cellulosilyticum</name>
    <dbReference type="NCBI Taxonomy" id="2802395"/>
    <lineage>
        <taxon>Bacteria</taxon>
        <taxon>Pseudomonadati</taxon>
        <taxon>Pseudomonadota</taxon>
        <taxon>Alphaproteobacteria</taxon>
        <taxon>Acetobacterales</taxon>
        <taxon>Acidocellaceae</taxon>
        <taxon>Acidisoma</taxon>
    </lineage>
</organism>
<protein>
    <recommendedName>
        <fullName evidence="4">Lipoprotein</fullName>
    </recommendedName>
</protein>
<feature type="chain" id="PRO_5037247180" description="Lipoprotein" evidence="1">
    <location>
        <begin position="21"/>
        <end position="145"/>
    </location>
</feature>
<evidence type="ECO:0000256" key="1">
    <source>
        <dbReference type="SAM" id="SignalP"/>
    </source>
</evidence>
<evidence type="ECO:0008006" key="4">
    <source>
        <dbReference type="Google" id="ProtNLM"/>
    </source>
</evidence>
<proteinExistence type="predicted"/>
<dbReference type="EMBL" id="JAESVA010000013">
    <property type="protein sequence ID" value="MCB8883441.1"/>
    <property type="molecule type" value="Genomic_DNA"/>
</dbReference>
<keyword evidence="3" id="KW-1185">Reference proteome</keyword>
<comment type="caution">
    <text evidence="2">The sequence shown here is derived from an EMBL/GenBank/DDBJ whole genome shotgun (WGS) entry which is preliminary data.</text>
</comment>
<evidence type="ECO:0000313" key="2">
    <source>
        <dbReference type="EMBL" id="MCB8883441.1"/>
    </source>
</evidence>